<proteinExistence type="predicted"/>
<accession>A0A845G7V1</accession>
<sequence>MTILISMAAFALASSITPGPVNIVALSSGARHGLRASLRHVTGATVGFTALLLLTGLGLHQLLARAPALTRAIQLAGVAFLLFMAWKLARDDGALAAGGHGKRPSLAMGAAMQWLNPKAWVAAVAGMGAFAADGDTALVWQFATLYFVICYGSIACWAYAGAFLGRRLADPAGMRRFNRAMALLLAASALYLLLSAGTAPASPPAAA</sequence>
<reference evidence="7 8" key="1">
    <citation type="submission" date="2020-01" db="EMBL/GenBank/DDBJ databases">
        <title>Novel species isolated from a subtropical stream in China.</title>
        <authorList>
            <person name="Lu H."/>
        </authorList>
    </citation>
    <scope>NUCLEOTIDE SEQUENCE [LARGE SCALE GENOMIC DNA]</scope>
    <source>
        <strain evidence="7 8">FT82W</strain>
    </source>
</reference>
<dbReference type="AlphaFoldDB" id="A0A845G7V1"/>
<feature type="transmembrane region" description="Helical" evidence="6">
    <location>
        <begin position="41"/>
        <end position="60"/>
    </location>
</feature>
<keyword evidence="3 6" id="KW-0812">Transmembrane</keyword>
<protein>
    <submittedName>
        <fullName evidence="7">LysE family transporter</fullName>
    </submittedName>
</protein>
<dbReference type="PANTHER" id="PTHR30086:SF20">
    <property type="entry name" value="ARGININE EXPORTER PROTEIN ARGO-RELATED"/>
    <property type="match status" value="1"/>
</dbReference>
<comment type="subcellular location">
    <subcellularLocation>
        <location evidence="1">Cell membrane</location>
        <topology evidence="1">Multi-pass membrane protein</topology>
    </subcellularLocation>
</comment>
<feature type="transmembrane region" description="Helical" evidence="6">
    <location>
        <begin position="143"/>
        <end position="165"/>
    </location>
</feature>
<evidence type="ECO:0000256" key="2">
    <source>
        <dbReference type="ARBA" id="ARBA00022475"/>
    </source>
</evidence>
<evidence type="ECO:0000313" key="8">
    <source>
        <dbReference type="Proteomes" id="UP000470302"/>
    </source>
</evidence>
<evidence type="ECO:0000256" key="4">
    <source>
        <dbReference type="ARBA" id="ARBA00022989"/>
    </source>
</evidence>
<evidence type="ECO:0000256" key="6">
    <source>
        <dbReference type="SAM" id="Phobius"/>
    </source>
</evidence>
<dbReference type="Proteomes" id="UP000470302">
    <property type="component" value="Unassembled WGS sequence"/>
</dbReference>
<feature type="transmembrane region" description="Helical" evidence="6">
    <location>
        <begin position="72"/>
        <end position="89"/>
    </location>
</feature>
<dbReference type="RefSeq" id="WP_161098784.1">
    <property type="nucleotide sequence ID" value="NZ_WWCW01000094.1"/>
</dbReference>
<evidence type="ECO:0000256" key="5">
    <source>
        <dbReference type="ARBA" id="ARBA00023136"/>
    </source>
</evidence>
<dbReference type="EMBL" id="WWCW01000094">
    <property type="protein sequence ID" value="MYM89931.1"/>
    <property type="molecule type" value="Genomic_DNA"/>
</dbReference>
<name>A0A845G7V1_9BURK</name>
<keyword evidence="4 6" id="KW-1133">Transmembrane helix</keyword>
<keyword evidence="5 6" id="KW-0472">Membrane</keyword>
<evidence type="ECO:0000256" key="3">
    <source>
        <dbReference type="ARBA" id="ARBA00022692"/>
    </source>
</evidence>
<dbReference type="GO" id="GO:0033228">
    <property type="term" value="P:cysteine export across plasma membrane"/>
    <property type="evidence" value="ECO:0007669"/>
    <property type="project" value="TreeGrafter"/>
</dbReference>
<feature type="transmembrane region" description="Helical" evidence="6">
    <location>
        <begin position="177"/>
        <end position="194"/>
    </location>
</feature>
<keyword evidence="2" id="KW-1003">Cell membrane</keyword>
<gene>
    <name evidence="7" type="ORF">GTP91_22505</name>
</gene>
<organism evidence="7 8">
    <name type="scientific">Duganella vulcania</name>
    <dbReference type="NCBI Taxonomy" id="2692166"/>
    <lineage>
        <taxon>Bacteria</taxon>
        <taxon>Pseudomonadati</taxon>
        <taxon>Pseudomonadota</taxon>
        <taxon>Betaproteobacteria</taxon>
        <taxon>Burkholderiales</taxon>
        <taxon>Oxalobacteraceae</taxon>
        <taxon>Telluria group</taxon>
        <taxon>Duganella</taxon>
    </lineage>
</organism>
<dbReference type="PANTHER" id="PTHR30086">
    <property type="entry name" value="ARGININE EXPORTER PROTEIN ARGO"/>
    <property type="match status" value="1"/>
</dbReference>
<evidence type="ECO:0000256" key="1">
    <source>
        <dbReference type="ARBA" id="ARBA00004651"/>
    </source>
</evidence>
<dbReference type="GO" id="GO:0005886">
    <property type="term" value="C:plasma membrane"/>
    <property type="evidence" value="ECO:0007669"/>
    <property type="project" value="UniProtKB-SubCell"/>
</dbReference>
<dbReference type="InterPro" id="IPR001123">
    <property type="entry name" value="LeuE-type"/>
</dbReference>
<dbReference type="Pfam" id="PF01810">
    <property type="entry name" value="LysE"/>
    <property type="match status" value="1"/>
</dbReference>
<comment type="caution">
    <text evidence="7">The sequence shown here is derived from an EMBL/GenBank/DDBJ whole genome shotgun (WGS) entry which is preliminary data.</text>
</comment>
<evidence type="ECO:0000313" key="7">
    <source>
        <dbReference type="EMBL" id="MYM89931.1"/>
    </source>
</evidence>
<dbReference type="GO" id="GO:0015171">
    <property type="term" value="F:amino acid transmembrane transporter activity"/>
    <property type="evidence" value="ECO:0007669"/>
    <property type="project" value="TreeGrafter"/>
</dbReference>